<accession>A0A437BYC3</accession>
<dbReference type="Proteomes" id="UP000283210">
    <property type="component" value="Unassembled WGS sequence"/>
</dbReference>
<protein>
    <submittedName>
        <fullName evidence="2">Uncharacterized protein</fullName>
    </submittedName>
</protein>
<dbReference type="InterPro" id="IPR042097">
    <property type="entry name" value="Aminopeptidase_N-like_N_sf"/>
</dbReference>
<dbReference type="OrthoDB" id="79562at2759"/>
<dbReference type="Gene3D" id="2.60.40.1730">
    <property type="entry name" value="tricorn interacting facor f3 domain"/>
    <property type="match status" value="1"/>
</dbReference>
<dbReference type="GO" id="GO:0005730">
    <property type="term" value="C:nucleolus"/>
    <property type="evidence" value="ECO:0007669"/>
    <property type="project" value="InterPro"/>
</dbReference>
<name>A0A437BYC3_ORYJA</name>
<sequence length="469" mass="52020">MEPPGNLDPDKDDLPLRANTNHILVKHYVLDLTVHLHSRLISSSIVLFLEPQPEADEAERCQDGATFQEVDTMAFGAKVEDKEKTWDSADVQTSHLWHTTSISDFTLVLDCCDLDVSKVEEVDITSSPDIMGLLPQSASKILSENPHHAPCAEDGSSLPFRRDLWSLQVRKRRVESAHQFPRIIRIHYQTKPSASSLRWTKDQDDRLCVYTAGSPINNRALFPCQEPPVAMSTWQATVRAPSECVVLMSGEEQAVPTKDRNTHFLVWNYYVTMPMPASTFTLAVGHWHQVAAETFSALETEVGEKPDCGNMAKPRPERGESTESRLVSRPGKSSRKTVKDSPLQTGSGEDNTSSSSAFSHSSLEDEELSVTDYSAMLDDGTSCSHSDYPCRFTELSAWSQRVIPHRVFSPVCLLQKAQMSILKLLPPCLAAAHAVLGVHPFPRLDVLIVPSGFSSLGMARKLHRPLAPV</sequence>
<dbReference type="EMBL" id="ML136714">
    <property type="protein sequence ID" value="RVE55457.1"/>
    <property type="molecule type" value="Genomic_DNA"/>
</dbReference>
<dbReference type="InterPro" id="IPR033577">
    <property type="entry name" value="AOPep"/>
</dbReference>
<dbReference type="GO" id="GO:0070006">
    <property type="term" value="F:metalloaminopeptidase activity"/>
    <property type="evidence" value="ECO:0007669"/>
    <property type="project" value="InterPro"/>
</dbReference>
<dbReference type="PANTHER" id="PTHR46627:SF1">
    <property type="entry name" value="AMINOPEPTIDASE O"/>
    <property type="match status" value="1"/>
</dbReference>
<reference evidence="2 3" key="2">
    <citation type="submission" date="2019-01" db="EMBL/GenBank/DDBJ databases">
        <title>A chromosome length genome reference of the Java medaka (oryzias javanicus).</title>
        <authorList>
            <person name="Herpin A."/>
            <person name="Takehana Y."/>
            <person name="Naruse K."/>
            <person name="Ansai S."/>
            <person name="Kawaguchi M."/>
        </authorList>
    </citation>
    <scope>NUCLEOTIDE SEQUENCE [LARGE SCALE GENOMIC DNA]</scope>
    <source>
        <strain evidence="2">RS831</strain>
        <tissue evidence="2">Whole body</tissue>
    </source>
</reference>
<evidence type="ECO:0000256" key="1">
    <source>
        <dbReference type="SAM" id="MobiDB-lite"/>
    </source>
</evidence>
<reference evidence="2 3" key="1">
    <citation type="submission" date="2018-11" db="EMBL/GenBank/DDBJ databases">
        <authorList>
            <person name="Lopez-Roques C."/>
            <person name="Donnadieu C."/>
            <person name="Bouchez O."/>
            <person name="Klopp C."/>
            <person name="Cabau C."/>
            <person name="Zahm M."/>
        </authorList>
    </citation>
    <scope>NUCLEOTIDE SEQUENCE [LARGE SCALE GENOMIC DNA]</scope>
    <source>
        <strain evidence="2">RS831</strain>
        <tissue evidence="2">Whole body</tissue>
    </source>
</reference>
<feature type="region of interest" description="Disordered" evidence="1">
    <location>
        <begin position="301"/>
        <end position="365"/>
    </location>
</feature>
<dbReference type="AlphaFoldDB" id="A0A437BYC3"/>
<evidence type="ECO:0000313" key="2">
    <source>
        <dbReference type="EMBL" id="RVE55457.1"/>
    </source>
</evidence>
<dbReference type="SUPFAM" id="SSF63737">
    <property type="entry name" value="Leukotriene A4 hydrolase N-terminal domain"/>
    <property type="match status" value="1"/>
</dbReference>
<feature type="compositionally biased region" description="Polar residues" evidence="1">
    <location>
        <begin position="342"/>
        <end position="352"/>
    </location>
</feature>
<keyword evidence="3" id="KW-1185">Reference proteome</keyword>
<proteinExistence type="predicted"/>
<dbReference type="PANTHER" id="PTHR46627">
    <property type="entry name" value="AMINOPEPTIDASE O"/>
    <property type="match status" value="1"/>
</dbReference>
<feature type="non-terminal residue" evidence="2">
    <location>
        <position position="469"/>
    </location>
</feature>
<gene>
    <name evidence="2" type="ORF">OJAV_G00236120</name>
</gene>
<feature type="compositionally biased region" description="Basic and acidic residues" evidence="1">
    <location>
        <begin position="314"/>
        <end position="323"/>
    </location>
</feature>
<organism evidence="2 3">
    <name type="scientific">Oryzias javanicus</name>
    <name type="common">Javanese ricefish</name>
    <name type="synonym">Aplocheilus javanicus</name>
    <dbReference type="NCBI Taxonomy" id="123683"/>
    <lineage>
        <taxon>Eukaryota</taxon>
        <taxon>Metazoa</taxon>
        <taxon>Chordata</taxon>
        <taxon>Craniata</taxon>
        <taxon>Vertebrata</taxon>
        <taxon>Euteleostomi</taxon>
        <taxon>Actinopterygii</taxon>
        <taxon>Neopterygii</taxon>
        <taxon>Teleostei</taxon>
        <taxon>Neoteleostei</taxon>
        <taxon>Acanthomorphata</taxon>
        <taxon>Ovalentaria</taxon>
        <taxon>Atherinomorphae</taxon>
        <taxon>Beloniformes</taxon>
        <taxon>Adrianichthyidae</taxon>
        <taxon>Oryziinae</taxon>
        <taxon>Oryzias</taxon>
    </lineage>
</organism>
<evidence type="ECO:0000313" key="3">
    <source>
        <dbReference type="Proteomes" id="UP000283210"/>
    </source>
</evidence>